<evidence type="ECO:0000256" key="1">
    <source>
        <dbReference type="SAM" id="MobiDB-lite"/>
    </source>
</evidence>
<protein>
    <submittedName>
        <fullName evidence="2">Uncharacterized protein</fullName>
    </submittedName>
</protein>
<organism evidence="2">
    <name type="scientific">Anguilla anguilla</name>
    <name type="common">European freshwater eel</name>
    <name type="synonym">Muraena anguilla</name>
    <dbReference type="NCBI Taxonomy" id="7936"/>
    <lineage>
        <taxon>Eukaryota</taxon>
        <taxon>Metazoa</taxon>
        <taxon>Chordata</taxon>
        <taxon>Craniata</taxon>
        <taxon>Vertebrata</taxon>
        <taxon>Euteleostomi</taxon>
        <taxon>Actinopterygii</taxon>
        <taxon>Neopterygii</taxon>
        <taxon>Teleostei</taxon>
        <taxon>Anguilliformes</taxon>
        <taxon>Anguillidae</taxon>
        <taxon>Anguilla</taxon>
    </lineage>
</organism>
<accession>A0A0E9V6A3</accession>
<feature type="compositionally biased region" description="Polar residues" evidence="1">
    <location>
        <begin position="10"/>
        <end position="20"/>
    </location>
</feature>
<name>A0A0E9V6A3_ANGAN</name>
<dbReference type="AlphaFoldDB" id="A0A0E9V6A3"/>
<feature type="region of interest" description="Disordered" evidence="1">
    <location>
        <begin position="1"/>
        <end position="20"/>
    </location>
</feature>
<proteinExistence type="predicted"/>
<reference evidence="2" key="2">
    <citation type="journal article" date="2015" name="Fish Shellfish Immunol.">
        <title>Early steps in the European eel (Anguilla anguilla)-Vibrio vulnificus interaction in the gills: Role of the RtxA13 toxin.</title>
        <authorList>
            <person name="Callol A."/>
            <person name="Pajuelo D."/>
            <person name="Ebbesson L."/>
            <person name="Teles M."/>
            <person name="MacKenzie S."/>
            <person name="Amaro C."/>
        </authorList>
    </citation>
    <scope>NUCLEOTIDE SEQUENCE</scope>
</reference>
<dbReference type="EMBL" id="GBXM01035597">
    <property type="protein sequence ID" value="JAH72980.1"/>
    <property type="molecule type" value="Transcribed_RNA"/>
</dbReference>
<reference evidence="2" key="1">
    <citation type="submission" date="2014-11" db="EMBL/GenBank/DDBJ databases">
        <authorList>
            <person name="Amaro Gonzalez C."/>
        </authorList>
    </citation>
    <scope>NUCLEOTIDE SEQUENCE</scope>
</reference>
<evidence type="ECO:0000313" key="2">
    <source>
        <dbReference type="EMBL" id="JAH72980.1"/>
    </source>
</evidence>
<sequence>MARAKEQVACHTNKQLESSC</sequence>